<evidence type="ECO:0000313" key="1">
    <source>
        <dbReference type="EMBL" id="OAF68534.1"/>
    </source>
</evidence>
<evidence type="ECO:0000313" key="2">
    <source>
        <dbReference type="Proteomes" id="UP000078046"/>
    </source>
</evidence>
<reference evidence="1 2" key="1">
    <citation type="submission" date="2016-04" db="EMBL/GenBank/DDBJ databases">
        <title>The genome of Intoshia linei affirms orthonectids as highly simplified spiralians.</title>
        <authorList>
            <person name="Mikhailov K.V."/>
            <person name="Slusarev G.S."/>
            <person name="Nikitin M.A."/>
            <person name="Logacheva M.D."/>
            <person name="Penin A."/>
            <person name="Aleoshin V."/>
            <person name="Panchin Y.V."/>
        </authorList>
    </citation>
    <scope>NUCLEOTIDE SEQUENCE [LARGE SCALE GENOMIC DNA]</scope>
    <source>
        <strain evidence="1">Intl2013</strain>
        <tissue evidence="1">Whole animal</tissue>
    </source>
</reference>
<accession>A0A177B548</accession>
<sequence>MHLNAFSPEDLLNRADELKITDIEQWYLSELLEQNSKECILFKEEAFSQLVKLGIKYEIDPAMFWEKFYNFLNESTTQPRVVAVSFVIEFENYMLD</sequence>
<proteinExistence type="predicted"/>
<organism evidence="1 2">
    <name type="scientific">Intoshia linei</name>
    <dbReference type="NCBI Taxonomy" id="1819745"/>
    <lineage>
        <taxon>Eukaryota</taxon>
        <taxon>Metazoa</taxon>
        <taxon>Spiralia</taxon>
        <taxon>Lophotrochozoa</taxon>
        <taxon>Mesozoa</taxon>
        <taxon>Orthonectida</taxon>
        <taxon>Rhopaluridae</taxon>
        <taxon>Intoshia</taxon>
    </lineage>
</organism>
<dbReference type="Proteomes" id="UP000078046">
    <property type="component" value="Unassembled WGS sequence"/>
</dbReference>
<protein>
    <submittedName>
        <fullName evidence="1">Uncharacterized protein</fullName>
    </submittedName>
</protein>
<dbReference type="AlphaFoldDB" id="A0A177B548"/>
<comment type="caution">
    <text evidence="1">The sequence shown here is derived from an EMBL/GenBank/DDBJ whole genome shotgun (WGS) entry which is preliminary data.</text>
</comment>
<name>A0A177B548_9BILA</name>
<gene>
    <name evidence="1" type="ORF">A3Q56_03754</name>
</gene>
<dbReference type="EMBL" id="LWCA01000429">
    <property type="protein sequence ID" value="OAF68534.1"/>
    <property type="molecule type" value="Genomic_DNA"/>
</dbReference>
<keyword evidence="2" id="KW-1185">Reference proteome</keyword>